<feature type="domain" description="DUF641" evidence="3">
    <location>
        <begin position="73"/>
        <end position="190"/>
    </location>
</feature>
<dbReference type="InterPro" id="IPR006943">
    <property type="entry name" value="DUF641_pln"/>
</dbReference>
<dbReference type="InterPro" id="IPR040225">
    <property type="entry name" value="GIL1-like"/>
</dbReference>
<dbReference type="Pfam" id="PF24994">
    <property type="entry name" value="GIL1_IRKI_C"/>
    <property type="match status" value="1"/>
</dbReference>
<name>A0A2T7DF45_9POAL</name>
<dbReference type="STRING" id="1504633.A0A2T7DF45"/>
<evidence type="ECO:0000259" key="4">
    <source>
        <dbReference type="Pfam" id="PF24994"/>
    </source>
</evidence>
<feature type="coiled-coil region" evidence="1">
    <location>
        <begin position="171"/>
        <end position="198"/>
    </location>
</feature>
<evidence type="ECO:0000313" key="6">
    <source>
        <dbReference type="Proteomes" id="UP000244336"/>
    </source>
</evidence>
<evidence type="ECO:0000256" key="2">
    <source>
        <dbReference type="SAM" id="MobiDB-lite"/>
    </source>
</evidence>
<dbReference type="PANTHER" id="PTHR31161">
    <property type="entry name" value="PROTEIN GRAVITROPIC IN THE LIGHT 1"/>
    <property type="match status" value="1"/>
</dbReference>
<dbReference type="AlphaFoldDB" id="A0A2T7DF45"/>
<gene>
    <name evidence="5" type="ORF">GQ55_5G110900</name>
</gene>
<evidence type="ECO:0000256" key="1">
    <source>
        <dbReference type="SAM" id="Coils"/>
    </source>
</evidence>
<keyword evidence="1" id="KW-0175">Coiled coil</keyword>
<feature type="region of interest" description="Disordered" evidence="2">
    <location>
        <begin position="36"/>
        <end position="70"/>
    </location>
</feature>
<proteinExistence type="predicted"/>
<dbReference type="GO" id="GO:0009959">
    <property type="term" value="P:negative gravitropism"/>
    <property type="evidence" value="ECO:0007669"/>
    <property type="project" value="InterPro"/>
</dbReference>
<protein>
    <submittedName>
        <fullName evidence="5">Uncharacterized protein</fullName>
    </submittedName>
</protein>
<dbReference type="Pfam" id="PF04859">
    <property type="entry name" value="DUF641"/>
    <property type="match status" value="1"/>
</dbReference>
<keyword evidence="6" id="KW-1185">Reference proteome</keyword>
<organism evidence="5 6">
    <name type="scientific">Panicum hallii var. hallii</name>
    <dbReference type="NCBI Taxonomy" id="1504633"/>
    <lineage>
        <taxon>Eukaryota</taxon>
        <taxon>Viridiplantae</taxon>
        <taxon>Streptophyta</taxon>
        <taxon>Embryophyta</taxon>
        <taxon>Tracheophyta</taxon>
        <taxon>Spermatophyta</taxon>
        <taxon>Magnoliopsida</taxon>
        <taxon>Liliopsida</taxon>
        <taxon>Poales</taxon>
        <taxon>Poaceae</taxon>
        <taxon>PACMAD clade</taxon>
        <taxon>Panicoideae</taxon>
        <taxon>Panicodae</taxon>
        <taxon>Paniceae</taxon>
        <taxon>Panicinae</taxon>
        <taxon>Panicum</taxon>
        <taxon>Panicum sect. Panicum</taxon>
    </lineage>
</organism>
<dbReference type="Gramene" id="PUZ54197">
    <property type="protein sequence ID" value="PUZ54197"/>
    <property type="gene ID" value="GQ55_5G110900"/>
</dbReference>
<dbReference type="Proteomes" id="UP000244336">
    <property type="component" value="Chromosome 5"/>
</dbReference>
<sequence length="452" mass="51139">MEMEPAKGKMRRTSSNLLLRITDICKVHSVGVAESVGGKPKAESTGGSSEDGAHLKVHPHQVSDHESCSGSSTARYEEAVVEKLLEAISCLKLAYVKVQQAHVPYDPEKIAVAGEHFASELEGTSGLKDLYVSANKWSNPMYQSHVSSRIHEHQKLAVDLQADICKKDSELALLRAKLEELERSNMELKQEVDRRAMHRENKIGIGKGESVDMFIELFESSSKHIHDFTKLIVSWMKVSGWDLGISKFPVDKSVVYEKRSHRKYGVEAYFAGAMLMGTKEEYFSMDSYDHVMSFKDPFDALMEAPNSAFGRFCREKYLVAVPRSMEDSFLGNLDHRAFVERGGHPRTQFYQTFARMARYVWALLTVARYLKPRAEMFYVKAGVQFQKKHMESVPAKLTMEEAKFSVGFTVMPGFKIGCTVIRCKVYLSMLDARHFQTHHITKALCKQNAIAL</sequence>
<evidence type="ECO:0000259" key="3">
    <source>
        <dbReference type="Pfam" id="PF04859"/>
    </source>
</evidence>
<dbReference type="InterPro" id="IPR056813">
    <property type="entry name" value="GIL1_IRKI_C"/>
</dbReference>
<dbReference type="EMBL" id="CM009753">
    <property type="protein sequence ID" value="PUZ54197.1"/>
    <property type="molecule type" value="Genomic_DNA"/>
</dbReference>
<dbReference type="GO" id="GO:0009639">
    <property type="term" value="P:response to red or far red light"/>
    <property type="evidence" value="ECO:0007669"/>
    <property type="project" value="InterPro"/>
</dbReference>
<feature type="domain" description="GIL1/IRKI C-terminal" evidence="4">
    <location>
        <begin position="376"/>
        <end position="426"/>
    </location>
</feature>
<reference evidence="5 6" key="1">
    <citation type="submission" date="2018-04" db="EMBL/GenBank/DDBJ databases">
        <title>WGS assembly of Panicum hallii var. hallii HAL2.</title>
        <authorList>
            <person name="Lovell J."/>
            <person name="Jenkins J."/>
            <person name="Lowry D."/>
            <person name="Mamidi S."/>
            <person name="Sreedasyam A."/>
            <person name="Weng X."/>
            <person name="Barry K."/>
            <person name="Bonette J."/>
            <person name="Campitelli B."/>
            <person name="Daum C."/>
            <person name="Gordon S."/>
            <person name="Gould B."/>
            <person name="Lipzen A."/>
            <person name="MacQueen A."/>
            <person name="Palacio-Mejia J."/>
            <person name="Plott C."/>
            <person name="Shakirov E."/>
            <person name="Shu S."/>
            <person name="Yoshinaga Y."/>
            <person name="Zane M."/>
            <person name="Rokhsar D."/>
            <person name="Grimwood J."/>
            <person name="Schmutz J."/>
            <person name="Juenger T."/>
        </authorList>
    </citation>
    <scope>NUCLEOTIDE SEQUENCE [LARGE SCALE GENOMIC DNA]</scope>
    <source>
        <strain evidence="6">cv. HAL2</strain>
    </source>
</reference>
<dbReference type="OrthoDB" id="1915848at2759"/>
<accession>A0A2T7DF45</accession>
<evidence type="ECO:0000313" key="5">
    <source>
        <dbReference type="EMBL" id="PUZ54197.1"/>
    </source>
</evidence>